<organism evidence="6 7">
    <name type="scientific">Weissella soli</name>
    <dbReference type="NCBI Taxonomy" id="155866"/>
    <lineage>
        <taxon>Bacteria</taxon>
        <taxon>Bacillati</taxon>
        <taxon>Bacillota</taxon>
        <taxon>Bacilli</taxon>
        <taxon>Lactobacillales</taxon>
        <taxon>Lactobacillaceae</taxon>
        <taxon>Weissella</taxon>
    </lineage>
</organism>
<dbReference type="RefSeq" id="WP_070229691.1">
    <property type="nucleotide sequence ID" value="NZ_BJYO01000002.1"/>
</dbReference>
<dbReference type="AlphaFoldDB" id="A0A288QV94"/>
<dbReference type="PANTHER" id="PTHR23523">
    <property type="match status" value="1"/>
</dbReference>
<proteinExistence type="predicted"/>
<sequence length="395" mass="42779">MKKVSVVFTLSILFLGMIMRAPFTTIPTVLPEIAQTFHMQIGALGILTTIPLLIFAGLSSFAGKIMQRFGLERVLLAAILFIFIGSISRIVGYGPMLVGTVLIGLGITFINVLLPATLIKYVPAQIGQYTGLYSTTMTVSTALFQMIAVPIVAIASWQVLIVILSIVVGLAGIIWLLNMREVAAAAHAIQTPQVTPEFAKVNPWSNKYAWAILVAAGVQSALFYTTIAWVPTMAQDAGLSGSEAGIIIGWMSLIGLPISVILPSYYARVDYKKRRLAVVIAVLAWLVGVLMMFNQSSSFIWWFIIMTLAGIGATAVFMYIVIAYAIRTRNHIESAVLSGMAQSGGYLIAAFTPTGAGLIYTTTHSWDLLIVGMIILLVIFGAVVWFSEREATIFE</sequence>
<dbReference type="EMBL" id="QRAS01000001">
    <property type="protein sequence ID" value="RDL11617.1"/>
    <property type="molecule type" value="Genomic_DNA"/>
</dbReference>
<keyword evidence="3" id="KW-0812">Transmembrane</keyword>
<evidence type="ECO:0000313" key="6">
    <source>
        <dbReference type="EMBL" id="RDL11617.1"/>
    </source>
</evidence>
<dbReference type="Gene3D" id="1.20.1250.20">
    <property type="entry name" value="MFS general substrate transporter like domains"/>
    <property type="match status" value="2"/>
</dbReference>
<name>A0A288QV94_9LACO</name>
<dbReference type="InterPro" id="IPR011701">
    <property type="entry name" value="MFS"/>
</dbReference>
<evidence type="ECO:0000313" key="7">
    <source>
        <dbReference type="Proteomes" id="UP000254912"/>
    </source>
</evidence>
<keyword evidence="5" id="KW-0472">Membrane</keyword>
<dbReference type="GO" id="GO:0005886">
    <property type="term" value="C:plasma membrane"/>
    <property type="evidence" value="ECO:0007669"/>
    <property type="project" value="UniProtKB-SubCell"/>
</dbReference>
<gene>
    <name evidence="6" type="ORF">DFP99_0035</name>
</gene>
<accession>A0A288QV94</accession>
<evidence type="ECO:0000256" key="3">
    <source>
        <dbReference type="ARBA" id="ARBA00022692"/>
    </source>
</evidence>
<dbReference type="SUPFAM" id="SSF103473">
    <property type="entry name" value="MFS general substrate transporter"/>
    <property type="match status" value="1"/>
</dbReference>
<keyword evidence="7" id="KW-1185">Reference proteome</keyword>
<evidence type="ECO:0000256" key="2">
    <source>
        <dbReference type="ARBA" id="ARBA00022448"/>
    </source>
</evidence>
<dbReference type="PROSITE" id="PS50850">
    <property type="entry name" value="MFS"/>
    <property type="match status" value="1"/>
</dbReference>
<evidence type="ECO:0000256" key="4">
    <source>
        <dbReference type="ARBA" id="ARBA00022989"/>
    </source>
</evidence>
<dbReference type="Pfam" id="PF07690">
    <property type="entry name" value="MFS_1"/>
    <property type="match status" value="1"/>
</dbReference>
<keyword evidence="2" id="KW-0813">Transport</keyword>
<dbReference type="KEGG" id="wso:WSWS_00406"/>
<protein>
    <submittedName>
        <fullName evidence="6">CP family cyanate transporter-like MFS transporter</fullName>
    </submittedName>
</protein>
<keyword evidence="4" id="KW-1133">Transmembrane helix</keyword>
<dbReference type="GO" id="GO:0022857">
    <property type="term" value="F:transmembrane transporter activity"/>
    <property type="evidence" value="ECO:0007669"/>
    <property type="project" value="InterPro"/>
</dbReference>
<dbReference type="Proteomes" id="UP000254912">
    <property type="component" value="Unassembled WGS sequence"/>
</dbReference>
<comment type="subcellular location">
    <subcellularLocation>
        <location evidence="1">Cell membrane</location>
        <topology evidence="1">Multi-pass membrane protein</topology>
    </subcellularLocation>
</comment>
<comment type="caution">
    <text evidence="6">The sequence shown here is derived from an EMBL/GenBank/DDBJ whole genome shotgun (WGS) entry which is preliminary data.</text>
</comment>
<dbReference type="InterPro" id="IPR052524">
    <property type="entry name" value="MFS_Cyanate_Porter"/>
</dbReference>
<dbReference type="PANTHER" id="PTHR23523:SF2">
    <property type="entry name" value="2-NITROIMIDAZOLE TRANSPORTER"/>
    <property type="match status" value="1"/>
</dbReference>
<evidence type="ECO:0000256" key="5">
    <source>
        <dbReference type="ARBA" id="ARBA00023136"/>
    </source>
</evidence>
<dbReference type="InterPro" id="IPR020846">
    <property type="entry name" value="MFS_dom"/>
</dbReference>
<dbReference type="GeneID" id="94545615"/>
<evidence type="ECO:0000256" key="1">
    <source>
        <dbReference type="ARBA" id="ARBA00004651"/>
    </source>
</evidence>
<dbReference type="InterPro" id="IPR036259">
    <property type="entry name" value="MFS_trans_sf"/>
</dbReference>
<reference evidence="6 7" key="1">
    <citation type="submission" date="2018-07" db="EMBL/GenBank/DDBJ databases">
        <title>Genomic Encyclopedia of Type Strains, Phase III (KMG-III): the genomes of soil and plant-associated and newly described type strains.</title>
        <authorList>
            <person name="Whitman W."/>
        </authorList>
    </citation>
    <scope>NUCLEOTIDE SEQUENCE [LARGE SCALE GENOMIC DNA]</scope>
    <source>
        <strain evidence="6 7">CECT 7031</strain>
    </source>
</reference>